<dbReference type="RefSeq" id="WP_219040244.1">
    <property type="nucleotide sequence ID" value="NZ_JAHWDF010000008.1"/>
</dbReference>
<accession>A0ABS6W287</accession>
<gene>
    <name evidence="2" type="ORF">KW502_09125</name>
</gene>
<proteinExistence type="predicted"/>
<protein>
    <submittedName>
        <fullName evidence="2">Helix-turn-helix domain-containing protein</fullName>
    </submittedName>
</protein>
<organism evidence="2 3">
    <name type="scientific">Mesonia aestuariivivens</name>
    <dbReference type="NCBI Taxonomy" id="2796128"/>
    <lineage>
        <taxon>Bacteria</taxon>
        <taxon>Pseudomonadati</taxon>
        <taxon>Bacteroidota</taxon>
        <taxon>Flavobacteriia</taxon>
        <taxon>Flavobacteriales</taxon>
        <taxon>Flavobacteriaceae</taxon>
        <taxon>Mesonia</taxon>
    </lineage>
</organism>
<comment type="caution">
    <text evidence="2">The sequence shown here is derived from an EMBL/GenBank/DDBJ whole genome shotgun (WGS) entry which is preliminary data.</text>
</comment>
<keyword evidence="3" id="KW-1185">Reference proteome</keyword>
<evidence type="ECO:0000256" key="1">
    <source>
        <dbReference type="SAM" id="MobiDB-lite"/>
    </source>
</evidence>
<sequence>MKKLEPSYYAILSAPIRYDKRLSPSAKILYAEITSLTNQLGFCYASNRYFEELYQVSTQSVNTWLKQLQEYGYIQRHLYRDKGTKEILNRYITIFEKPIQKNLNRPIQDFFNDNNKHSILNSNSFKKEKKKKEKKINARPRNYE</sequence>
<dbReference type="Pfam" id="PF13730">
    <property type="entry name" value="HTH_36"/>
    <property type="match status" value="1"/>
</dbReference>
<dbReference type="EMBL" id="JAHWDF010000008">
    <property type="protein sequence ID" value="MBW2961958.1"/>
    <property type="molecule type" value="Genomic_DNA"/>
</dbReference>
<dbReference type="Proteomes" id="UP000719267">
    <property type="component" value="Unassembled WGS sequence"/>
</dbReference>
<feature type="region of interest" description="Disordered" evidence="1">
    <location>
        <begin position="122"/>
        <end position="144"/>
    </location>
</feature>
<evidence type="ECO:0000313" key="2">
    <source>
        <dbReference type="EMBL" id="MBW2961958.1"/>
    </source>
</evidence>
<name>A0ABS6W287_9FLAO</name>
<feature type="compositionally biased region" description="Basic residues" evidence="1">
    <location>
        <begin position="127"/>
        <end position="138"/>
    </location>
</feature>
<evidence type="ECO:0000313" key="3">
    <source>
        <dbReference type="Proteomes" id="UP000719267"/>
    </source>
</evidence>
<reference evidence="2 3" key="1">
    <citation type="submission" date="2021-07" db="EMBL/GenBank/DDBJ databases">
        <title>Mesonia aestuariivivens sp. nov., isolated from a tidal flat.</title>
        <authorList>
            <person name="Kim Y.-O."/>
            <person name="Yoon J.-H."/>
        </authorList>
    </citation>
    <scope>NUCLEOTIDE SEQUENCE [LARGE SCALE GENOMIC DNA]</scope>
    <source>
        <strain evidence="2 3">JHPTF-M18</strain>
    </source>
</reference>